<accession>A0AAD9ELI4</accession>
<dbReference type="InterPro" id="IPR007219">
    <property type="entry name" value="XnlR_reg_dom"/>
</dbReference>
<dbReference type="Proteomes" id="UP001243330">
    <property type="component" value="Unassembled WGS sequence"/>
</dbReference>
<evidence type="ECO:0000256" key="2">
    <source>
        <dbReference type="SAM" id="MobiDB-lite"/>
    </source>
</evidence>
<gene>
    <name evidence="4" type="ORF">CCHR01_01141</name>
</gene>
<dbReference type="AlphaFoldDB" id="A0AAD9ELI4"/>
<evidence type="ECO:0000313" key="4">
    <source>
        <dbReference type="EMBL" id="KAK1856229.1"/>
    </source>
</evidence>
<dbReference type="GO" id="GO:0008270">
    <property type="term" value="F:zinc ion binding"/>
    <property type="evidence" value="ECO:0007669"/>
    <property type="project" value="InterPro"/>
</dbReference>
<keyword evidence="5" id="KW-1185">Reference proteome</keyword>
<protein>
    <recommendedName>
        <fullName evidence="3">Xylanolytic transcriptional activator regulatory domain-containing protein</fullName>
    </recommendedName>
</protein>
<dbReference type="PANTHER" id="PTHR47785">
    <property type="entry name" value="ZN(II)2CYS6 TRANSCRIPTION FACTOR (EUROFUNG)-RELATED-RELATED"/>
    <property type="match status" value="1"/>
</dbReference>
<proteinExistence type="predicted"/>
<feature type="region of interest" description="Disordered" evidence="2">
    <location>
        <begin position="29"/>
        <end position="68"/>
    </location>
</feature>
<evidence type="ECO:0000259" key="3">
    <source>
        <dbReference type="Pfam" id="PF04082"/>
    </source>
</evidence>
<dbReference type="GO" id="GO:0006351">
    <property type="term" value="P:DNA-templated transcription"/>
    <property type="evidence" value="ECO:0007669"/>
    <property type="project" value="InterPro"/>
</dbReference>
<dbReference type="EMBL" id="JAQOWY010000011">
    <property type="protein sequence ID" value="KAK1856229.1"/>
    <property type="molecule type" value="Genomic_DNA"/>
</dbReference>
<evidence type="ECO:0000256" key="1">
    <source>
        <dbReference type="ARBA" id="ARBA00023242"/>
    </source>
</evidence>
<feature type="domain" description="Xylanolytic transcriptional activator regulatory" evidence="3">
    <location>
        <begin position="157"/>
        <end position="392"/>
    </location>
</feature>
<reference evidence="4" key="1">
    <citation type="submission" date="2023-01" db="EMBL/GenBank/DDBJ databases">
        <title>Colletotrichum chrysophilum M932 genome sequence.</title>
        <authorList>
            <person name="Baroncelli R."/>
        </authorList>
    </citation>
    <scope>NUCLEOTIDE SEQUENCE</scope>
    <source>
        <strain evidence="4">M932</strain>
    </source>
</reference>
<organism evidence="4 5">
    <name type="scientific">Colletotrichum chrysophilum</name>
    <dbReference type="NCBI Taxonomy" id="1836956"/>
    <lineage>
        <taxon>Eukaryota</taxon>
        <taxon>Fungi</taxon>
        <taxon>Dikarya</taxon>
        <taxon>Ascomycota</taxon>
        <taxon>Pezizomycotina</taxon>
        <taxon>Sordariomycetes</taxon>
        <taxon>Hypocreomycetidae</taxon>
        <taxon>Glomerellales</taxon>
        <taxon>Glomerellaceae</taxon>
        <taxon>Colletotrichum</taxon>
        <taxon>Colletotrichum gloeosporioides species complex</taxon>
    </lineage>
</organism>
<dbReference type="CDD" id="cd12148">
    <property type="entry name" value="fungal_TF_MHR"/>
    <property type="match status" value="1"/>
</dbReference>
<dbReference type="Pfam" id="PF04082">
    <property type="entry name" value="Fungal_trans"/>
    <property type="match status" value="1"/>
</dbReference>
<keyword evidence="1" id="KW-0539">Nucleus</keyword>
<dbReference type="GO" id="GO:0003677">
    <property type="term" value="F:DNA binding"/>
    <property type="evidence" value="ECO:0007669"/>
    <property type="project" value="InterPro"/>
</dbReference>
<comment type="caution">
    <text evidence="4">The sequence shown here is derived from an EMBL/GenBank/DDBJ whole genome shotgun (WGS) entry which is preliminary data.</text>
</comment>
<dbReference type="InterPro" id="IPR053181">
    <property type="entry name" value="EcdB-like_regulator"/>
</dbReference>
<sequence>MNSPSVRKGLSVSELAGALQRMEDKIDNLVAKTTANQGVGPLSDRSHPSSTTQPPNTPDPVSPISAFTPSRLGSVQIRQELAIPERHCTAPQHLLTWSCSPLTLNDRELRYPVDLESKQARLRKTTAAPVCLSQSMSEVSSSWLSTISLSQLRDLANLYFTHFHPQCLILEVDNFYHHHLSRTLRVGFDDSLSSCVVLLVLSLGSVVACQTDGREWAQSDSATDMLEFEAGLSFFNLACNIFRDVEDVSWESVQCLLLIALYNSSKLRVYDHWRFINKACSTVIILLPLEEKLQAHHCQLYWIAYLQESQILVEFEFHSSGLSGLESSVPLPLLPDPGIDPRQKEYQFFLLALVSMRRLLNRIHSHLYNQERLVTPTPSVLYELNRQIEEWKQCLPSSFQFSDLILSNEVRIASQTDKRSMQERLKGHLKARYNAAKTILYRPHVHRVIHSSRIDASDYEVECAKTAIASALIGILHGGIMHEPFQLLLFPINSWRTLFAIRIQIQMIQRTEVSGLAAALLPDGWEVIDRVQAIIVDAASPFSPTITRDYEIIQSLVEV</sequence>
<name>A0AAD9ELI4_9PEZI</name>
<evidence type="ECO:0000313" key="5">
    <source>
        <dbReference type="Proteomes" id="UP001243330"/>
    </source>
</evidence>